<evidence type="ECO:0000256" key="8">
    <source>
        <dbReference type="PIRSR" id="PIRSR000077-1"/>
    </source>
</evidence>
<dbReference type="Proteomes" id="UP000010472">
    <property type="component" value="Chromosome"/>
</dbReference>
<feature type="site" description="Deprotonates C-terminal active site Cys" evidence="8">
    <location>
        <position position="24"/>
    </location>
</feature>
<organism evidence="11 12">
    <name type="scientific">Crinalium epipsammum PCC 9333</name>
    <dbReference type="NCBI Taxonomy" id="1173022"/>
    <lineage>
        <taxon>Bacteria</taxon>
        <taxon>Bacillati</taxon>
        <taxon>Cyanobacteriota</taxon>
        <taxon>Cyanophyceae</taxon>
        <taxon>Gomontiellales</taxon>
        <taxon>Gomontiellaceae</taxon>
        <taxon>Crinalium</taxon>
    </lineage>
</organism>
<feature type="site" description="Contributes to redox potential value" evidence="8">
    <location>
        <position position="31"/>
    </location>
</feature>
<sequence length="105" mass="11835">MAVKKQFNSFQDLLSSSEVPVLVDFYATWCGPCQMMSPIVEQVNSHLKDQLQVVKIDTDKYPQIANQHHIHALPTLVLFKNGQPVDRIEGVVPAADLIQRLKPLI</sequence>
<evidence type="ECO:0000256" key="4">
    <source>
        <dbReference type="ARBA" id="ARBA00023157"/>
    </source>
</evidence>
<evidence type="ECO:0000256" key="2">
    <source>
        <dbReference type="ARBA" id="ARBA00022448"/>
    </source>
</evidence>
<dbReference type="NCBIfam" id="TIGR01068">
    <property type="entry name" value="thioredoxin"/>
    <property type="match status" value="1"/>
</dbReference>
<dbReference type="GO" id="GO:0005737">
    <property type="term" value="C:cytoplasm"/>
    <property type="evidence" value="ECO:0007669"/>
    <property type="project" value="TreeGrafter"/>
</dbReference>
<dbReference type="OrthoDB" id="530955at2"/>
<dbReference type="eggNOG" id="COG3118">
    <property type="taxonomic scope" value="Bacteria"/>
</dbReference>
<dbReference type="InterPro" id="IPR036249">
    <property type="entry name" value="Thioredoxin-like_sf"/>
</dbReference>
<keyword evidence="12" id="KW-1185">Reference proteome</keyword>
<feature type="disulfide bond" description="Redox-active" evidence="9">
    <location>
        <begin position="30"/>
        <end position="33"/>
    </location>
</feature>
<dbReference type="GO" id="GO:0015035">
    <property type="term" value="F:protein-disulfide reductase activity"/>
    <property type="evidence" value="ECO:0007669"/>
    <property type="project" value="UniProtKB-UniRule"/>
</dbReference>
<comment type="similarity">
    <text evidence="1 7">Belongs to the thioredoxin family.</text>
</comment>
<evidence type="ECO:0000256" key="6">
    <source>
        <dbReference type="NCBIfam" id="TIGR01068"/>
    </source>
</evidence>
<evidence type="ECO:0000256" key="1">
    <source>
        <dbReference type="ARBA" id="ARBA00008987"/>
    </source>
</evidence>
<gene>
    <name evidence="11" type="ORF">Cri9333_0940</name>
</gene>
<dbReference type="PANTHER" id="PTHR45663:SF11">
    <property type="entry name" value="GEO12009P1"/>
    <property type="match status" value="1"/>
</dbReference>
<dbReference type="Gene3D" id="3.40.30.10">
    <property type="entry name" value="Glutaredoxin"/>
    <property type="match status" value="1"/>
</dbReference>
<evidence type="ECO:0000313" key="11">
    <source>
        <dbReference type="EMBL" id="AFZ11855.1"/>
    </source>
</evidence>
<reference evidence="11 12" key="1">
    <citation type="submission" date="2012-06" db="EMBL/GenBank/DDBJ databases">
        <title>Finished chromosome of genome of Crinalium epipsammum PCC 9333.</title>
        <authorList>
            <consortium name="US DOE Joint Genome Institute"/>
            <person name="Gugger M."/>
            <person name="Coursin T."/>
            <person name="Rippka R."/>
            <person name="Tandeau De Marsac N."/>
            <person name="Huntemann M."/>
            <person name="Wei C.-L."/>
            <person name="Han J."/>
            <person name="Detter J.C."/>
            <person name="Han C."/>
            <person name="Tapia R."/>
            <person name="Davenport K."/>
            <person name="Daligault H."/>
            <person name="Erkkila T."/>
            <person name="Gu W."/>
            <person name="Munk A.C.C."/>
            <person name="Teshima H."/>
            <person name="Xu Y."/>
            <person name="Chain P."/>
            <person name="Chen A."/>
            <person name="Krypides N."/>
            <person name="Mavromatis K."/>
            <person name="Markowitz V."/>
            <person name="Szeto E."/>
            <person name="Ivanova N."/>
            <person name="Mikhailova N."/>
            <person name="Ovchinnikova G."/>
            <person name="Pagani I."/>
            <person name="Pati A."/>
            <person name="Goodwin L."/>
            <person name="Peters L."/>
            <person name="Pitluck S."/>
            <person name="Woyke T."/>
            <person name="Kerfeld C."/>
        </authorList>
    </citation>
    <scope>NUCLEOTIDE SEQUENCE [LARGE SCALE GENOMIC DNA]</scope>
    <source>
        <strain evidence="11 12">PCC 9333</strain>
    </source>
</reference>
<dbReference type="SUPFAM" id="SSF52833">
    <property type="entry name" value="Thioredoxin-like"/>
    <property type="match status" value="1"/>
</dbReference>
<evidence type="ECO:0000313" key="12">
    <source>
        <dbReference type="Proteomes" id="UP000010472"/>
    </source>
</evidence>
<dbReference type="Pfam" id="PF00085">
    <property type="entry name" value="Thioredoxin"/>
    <property type="match status" value="1"/>
</dbReference>
<dbReference type="InterPro" id="IPR017937">
    <property type="entry name" value="Thioredoxin_CS"/>
</dbReference>
<feature type="site" description="Contributes to redox potential value" evidence="8">
    <location>
        <position position="32"/>
    </location>
</feature>
<dbReference type="STRING" id="1173022.Cri9333_0940"/>
<dbReference type="PANTHER" id="PTHR45663">
    <property type="entry name" value="GEO12009P1"/>
    <property type="match status" value="1"/>
</dbReference>
<feature type="domain" description="Thioredoxin" evidence="10">
    <location>
        <begin position="1"/>
        <end position="105"/>
    </location>
</feature>
<proteinExistence type="inferred from homology"/>
<dbReference type="PROSITE" id="PS00194">
    <property type="entry name" value="THIOREDOXIN_1"/>
    <property type="match status" value="1"/>
</dbReference>
<evidence type="ECO:0000256" key="7">
    <source>
        <dbReference type="PIRNR" id="PIRNR000077"/>
    </source>
</evidence>
<dbReference type="RefSeq" id="WP_015201977.1">
    <property type="nucleotide sequence ID" value="NC_019753.1"/>
</dbReference>
<dbReference type="PROSITE" id="PS51352">
    <property type="entry name" value="THIOREDOXIN_2"/>
    <property type="match status" value="1"/>
</dbReference>
<evidence type="ECO:0000256" key="3">
    <source>
        <dbReference type="ARBA" id="ARBA00022982"/>
    </source>
</evidence>
<dbReference type="EMBL" id="CP003620">
    <property type="protein sequence ID" value="AFZ11855.1"/>
    <property type="molecule type" value="Genomic_DNA"/>
</dbReference>
<dbReference type="FunFam" id="3.40.30.10:FF:000001">
    <property type="entry name" value="Thioredoxin"/>
    <property type="match status" value="1"/>
</dbReference>
<dbReference type="AlphaFoldDB" id="K9VXG7"/>
<evidence type="ECO:0000256" key="9">
    <source>
        <dbReference type="PIRSR" id="PIRSR000077-4"/>
    </source>
</evidence>
<dbReference type="PRINTS" id="PR00421">
    <property type="entry name" value="THIOREDOXIN"/>
</dbReference>
<keyword evidence="3" id="KW-0249">Electron transport</keyword>
<keyword evidence="4 9" id="KW-1015">Disulfide bond</keyword>
<feature type="active site" description="Nucleophile" evidence="8">
    <location>
        <position position="30"/>
    </location>
</feature>
<keyword evidence="5 9" id="KW-0676">Redox-active center</keyword>
<dbReference type="CDD" id="cd02947">
    <property type="entry name" value="TRX_family"/>
    <property type="match status" value="1"/>
</dbReference>
<dbReference type="InterPro" id="IPR005746">
    <property type="entry name" value="Thioredoxin"/>
</dbReference>
<dbReference type="PATRIC" id="fig|1173022.3.peg.1020"/>
<evidence type="ECO:0000256" key="5">
    <source>
        <dbReference type="ARBA" id="ARBA00023284"/>
    </source>
</evidence>
<feature type="active site" description="Nucleophile" evidence="8">
    <location>
        <position position="33"/>
    </location>
</feature>
<dbReference type="KEGG" id="cep:Cri9333_0940"/>
<accession>K9VXG7</accession>
<dbReference type="PIRSF" id="PIRSF000077">
    <property type="entry name" value="Thioredoxin"/>
    <property type="match status" value="1"/>
</dbReference>
<evidence type="ECO:0000259" key="10">
    <source>
        <dbReference type="PROSITE" id="PS51352"/>
    </source>
</evidence>
<name>K9VXG7_9CYAN</name>
<protein>
    <recommendedName>
        <fullName evidence="6 7">Thioredoxin</fullName>
    </recommendedName>
</protein>
<keyword evidence="2" id="KW-0813">Transport</keyword>
<dbReference type="InterPro" id="IPR013766">
    <property type="entry name" value="Thioredoxin_domain"/>
</dbReference>
<dbReference type="HOGENOM" id="CLU_090389_10_4_3"/>